<dbReference type="GO" id="GO:0019441">
    <property type="term" value="P:L-tryptophan catabolic process to kynurenine"/>
    <property type="evidence" value="ECO:0007669"/>
    <property type="project" value="InterPro"/>
</dbReference>
<sequence>MEIYDVSMDIHQNMMVYKNKEENKPEITVKTDHSNSRTYESSIRMGMHTGTHIDAPLHMLKDGQTMENYSIENFVKKCKVLDLTYVENKITKNILQEKNIEKGDFLLFKTKNSFTEVFDFEFIYLEESGAKHLEEIGIAGVGIDSLGIEREQPQYETHRTLLGKNIMIIEGLQLKEIEEGEYTLIALPLKIKNVEASPARVILIKE</sequence>
<gene>
    <name evidence="13" type="primary">kynB_1</name>
    <name evidence="12" type="ORF">BJL90_17465</name>
    <name evidence="13" type="ORF">CLFO_24500</name>
</gene>
<evidence type="ECO:0000313" key="12">
    <source>
        <dbReference type="EMBL" id="AOY77486.1"/>
    </source>
</evidence>
<evidence type="ECO:0000313" key="14">
    <source>
        <dbReference type="Proteomes" id="UP000177894"/>
    </source>
</evidence>
<evidence type="ECO:0000256" key="7">
    <source>
        <dbReference type="ARBA" id="ARBA00022801"/>
    </source>
</evidence>
<organism evidence="13 15">
    <name type="scientific">Clostridium formicaceticum</name>
    <dbReference type="NCBI Taxonomy" id="1497"/>
    <lineage>
        <taxon>Bacteria</taxon>
        <taxon>Bacillati</taxon>
        <taxon>Bacillota</taxon>
        <taxon>Clostridia</taxon>
        <taxon>Eubacteriales</taxon>
        <taxon>Clostridiaceae</taxon>
        <taxon>Clostridium</taxon>
    </lineage>
</organism>
<comment type="function">
    <text evidence="2">Catalyzes the hydrolysis of N-formyl-L-kynurenine to L-kynurenine, the second step in the kynurenine pathway of tryptophan degradation.</text>
</comment>
<evidence type="ECO:0000256" key="5">
    <source>
        <dbReference type="ARBA" id="ARBA00014889"/>
    </source>
</evidence>
<keyword evidence="8" id="KW-0862">Zinc</keyword>
<comment type="pathway">
    <text evidence="11">Amino-acid degradation; L-tryptophan degradation via kynurenine pathway; L-kynurenine from L-tryptophan: step 2/2.</text>
</comment>
<evidence type="ECO:0000256" key="8">
    <source>
        <dbReference type="ARBA" id="ARBA00022833"/>
    </source>
</evidence>
<keyword evidence="7 13" id="KW-0378">Hydrolase</keyword>
<evidence type="ECO:0000256" key="3">
    <source>
        <dbReference type="ARBA" id="ARBA00011738"/>
    </source>
</evidence>
<evidence type="ECO:0000256" key="11">
    <source>
        <dbReference type="ARBA" id="ARBA00060547"/>
    </source>
</evidence>
<dbReference type="EMBL" id="CP017603">
    <property type="protein sequence ID" value="AOY77486.1"/>
    <property type="molecule type" value="Genomic_DNA"/>
</dbReference>
<dbReference type="InterPro" id="IPR037175">
    <property type="entry name" value="KFase_sf"/>
</dbReference>
<evidence type="ECO:0000256" key="6">
    <source>
        <dbReference type="ARBA" id="ARBA00022723"/>
    </source>
</evidence>
<accession>A0AAC9WGQ1</accession>
<evidence type="ECO:0000313" key="15">
    <source>
        <dbReference type="Proteomes" id="UP000192478"/>
    </source>
</evidence>
<evidence type="ECO:0000256" key="4">
    <source>
        <dbReference type="ARBA" id="ARBA00012930"/>
    </source>
</evidence>
<dbReference type="GO" id="GO:0046872">
    <property type="term" value="F:metal ion binding"/>
    <property type="evidence" value="ECO:0007669"/>
    <property type="project" value="UniProtKB-KW"/>
</dbReference>
<dbReference type="GO" id="GO:0004061">
    <property type="term" value="F:arylformamidase activity"/>
    <property type="evidence" value="ECO:0007669"/>
    <property type="project" value="UniProtKB-EC"/>
</dbReference>
<comment type="subunit">
    <text evidence="3">Homodimer.</text>
</comment>
<dbReference type="InterPro" id="IPR007325">
    <property type="entry name" value="KFase/CYL"/>
</dbReference>
<evidence type="ECO:0000256" key="10">
    <source>
        <dbReference type="ARBA" id="ARBA00048496"/>
    </source>
</evidence>
<dbReference type="KEGG" id="cfm:BJL90_17465"/>
<evidence type="ECO:0000256" key="2">
    <source>
        <dbReference type="ARBA" id="ARBA00002204"/>
    </source>
</evidence>
<name>A0AAC9WGQ1_9CLOT</name>
<keyword evidence="9" id="KW-0823">Tryptophan catabolism</keyword>
<dbReference type="Proteomes" id="UP000192478">
    <property type="component" value="Chromosome"/>
</dbReference>
<dbReference type="Gene3D" id="3.50.30.50">
    <property type="entry name" value="Putative cyclase"/>
    <property type="match status" value="1"/>
</dbReference>
<comment type="cofactor">
    <cofactor evidence="1">
        <name>Zn(2+)</name>
        <dbReference type="ChEBI" id="CHEBI:29105"/>
    </cofactor>
</comment>
<reference evidence="12 14" key="1">
    <citation type="submission" date="2016-10" db="EMBL/GenBank/DDBJ databases">
        <title>Complete Genome Sequence of Acetogen Clostridium formicoaceticum ATCC 27076.</title>
        <authorList>
            <person name="Bao T."/>
            <person name="Cheng C."/>
            <person name="Zhao J."/>
            <person name="Yang S.-T."/>
            <person name="Wang J."/>
            <person name="Wang M."/>
        </authorList>
    </citation>
    <scope>NUCLEOTIDE SEQUENCE [LARGE SCALE GENOMIC DNA]</scope>
    <source>
        <strain evidence="12 14">ATCC 27076</strain>
    </source>
</reference>
<dbReference type="Proteomes" id="UP000177894">
    <property type="component" value="Chromosome"/>
</dbReference>
<dbReference type="Pfam" id="PF04199">
    <property type="entry name" value="Cyclase"/>
    <property type="match status" value="1"/>
</dbReference>
<protein>
    <recommendedName>
        <fullName evidence="5">Kynurenine formamidase</fullName>
        <ecNumber evidence="4">3.5.1.9</ecNumber>
    </recommendedName>
</protein>
<comment type="catalytic activity">
    <reaction evidence="10">
        <text>N-formyl-L-kynurenine + H2O = L-kynurenine + formate + H(+)</text>
        <dbReference type="Rhea" id="RHEA:13009"/>
        <dbReference type="ChEBI" id="CHEBI:15377"/>
        <dbReference type="ChEBI" id="CHEBI:15378"/>
        <dbReference type="ChEBI" id="CHEBI:15740"/>
        <dbReference type="ChEBI" id="CHEBI:57959"/>
        <dbReference type="ChEBI" id="CHEBI:58629"/>
        <dbReference type="EC" id="3.5.1.9"/>
    </reaction>
</comment>
<dbReference type="AlphaFoldDB" id="A0AAC9WGQ1"/>
<evidence type="ECO:0000256" key="9">
    <source>
        <dbReference type="ARBA" id="ARBA00023079"/>
    </source>
</evidence>
<dbReference type="EC" id="3.5.1.9" evidence="4"/>
<dbReference type="EMBL" id="CP020559">
    <property type="protein sequence ID" value="ARE88049.1"/>
    <property type="molecule type" value="Genomic_DNA"/>
</dbReference>
<dbReference type="FunFam" id="3.50.30.50:FF:000001">
    <property type="entry name" value="Kynurenine formamidase"/>
    <property type="match status" value="1"/>
</dbReference>
<dbReference type="PANTHER" id="PTHR31118:SF12">
    <property type="entry name" value="CYCLASE-LIKE PROTEIN 2"/>
    <property type="match status" value="1"/>
</dbReference>
<proteinExistence type="predicted"/>
<dbReference type="PANTHER" id="PTHR31118">
    <property type="entry name" value="CYCLASE-LIKE PROTEIN 2"/>
    <property type="match status" value="1"/>
</dbReference>
<evidence type="ECO:0000313" key="13">
    <source>
        <dbReference type="EMBL" id="ARE88049.1"/>
    </source>
</evidence>
<keyword evidence="6" id="KW-0479">Metal-binding</keyword>
<reference evidence="13 15" key="2">
    <citation type="submission" date="2017-03" db="EMBL/GenBank/DDBJ databases">
        <title>Complete sequence of Clostridium formicaceticum DSM 92.</title>
        <authorList>
            <person name="Poehlein A."/>
            <person name="Karl M."/>
            <person name="Bengelsdorf F.R."/>
            <person name="Duerre P."/>
            <person name="Daniel R."/>
        </authorList>
    </citation>
    <scope>NUCLEOTIDE SEQUENCE [LARGE SCALE GENOMIC DNA]</scope>
    <source>
        <strain evidence="13 15">DSM 92</strain>
    </source>
</reference>
<evidence type="ECO:0000256" key="1">
    <source>
        <dbReference type="ARBA" id="ARBA00001947"/>
    </source>
</evidence>
<keyword evidence="14" id="KW-1185">Reference proteome</keyword>
<dbReference type="RefSeq" id="WP_070971050.1">
    <property type="nucleotide sequence ID" value="NZ_CP017603.1"/>
</dbReference>
<dbReference type="SUPFAM" id="SSF102198">
    <property type="entry name" value="Putative cyclase"/>
    <property type="match status" value="1"/>
</dbReference>